<feature type="region of interest" description="Disordered" evidence="4">
    <location>
        <begin position="254"/>
        <end position="366"/>
    </location>
</feature>
<dbReference type="SUPFAM" id="SSF100939">
    <property type="entry name" value="SPOC domain-like"/>
    <property type="match status" value="1"/>
</dbReference>
<comment type="function">
    <text evidence="3">With LigD forms a non-homologous end joining (NHEJ) DNA repair enzyme, which repairs dsDNA breaks with reduced fidelity. Binds linear dsDNA with 5'- and 3'- overhangs but not closed circular dsDNA nor ssDNA. Recruits and stimulates the ligase activity of LigD.</text>
</comment>
<comment type="subunit">
    <text evidence="3">Homodimer. Interacts with LigD.</text>
</comment>
<dbReference type="InterPro" id="IPR009187">
    <property type="entry name" value="Prok_Ku"/>
</dbReference>
<sequence>MRATWKGAISFGLVTIPVQLFTATEEHDIPLRQVHEKDASRVRLRRVCEAEDVEIPYQEITKGYEAPDGSMIMLSDEDLADLPLPSKKLIDVLAFVDAGSIDPLMFSKAYYVGTSDKAAAKPYALLREALTESGQIAVTKIAIRSRESLAVLRVHEDTLVLQTCLWPDEVRPAAGITPEGDVTIRPQELQMAKSLMEMLSQDFDMSALHDDYQEALQQVIEARLQGIEPPHEEAAAPAGGKVIDLMAALENSVRAARESRGEPGSGAEAAQVHELPVRTGAGKTPAKRAARAASKTAAKSETPARKATGSAAARSAAAPKDTGGKKTTAKGTTAKKTASKTASKTTKKAASKTATAKKTPQKRASA</sequence>
<organism evidence="6 7">
    <name type="scientific">Streptomyces goshikiensis</name>
    <dbReference type="NCBI Taxonomy" id="1942"/>
    <lineage>
        <taxon>Bacteria</taxon>
        <taxon>Bacillati</taxon>
        <taxon>Actinomycetota</taxon>
        <taxon>Actinomycetes</taxon>
        <taxon>Kitasatosporales</taxon>
        <taxon>Streptomycetaceae</taxon>
        <taxon>Streptomyces</taxon>
    </lineage>
</organism>
<dbReference type="InterPro" id="IPR006164">
    <property type="entry name" value="DNA_bd_Ku70/Ku80"/>
</dbReference>
<dbReference type="NCBIfam" id="TIGR02772">
    <property type="entry name" value="Ku_bact"/>
    <property type="match status" value="1"/>
</dbReference>
<dbReference type="PANTHER" id="PTHR41251">
    <property type="entry name" value="NON-HOMOLOGOUS END JOINING PROTEIN KU"/>
    <property type="match status" value="1"/>
</dbReference>
<dbReference type="RefSeq" id="WP_328775862.1">
    <property type="nucleotide sequence ID" value="NZ_CP108057.1"/>
</dbReference>
<dbReference type="Pfam" id="PF02735">
    <property type="entry name" value="Ku"/>
    <property type="match status" value="1"/>
</dbReference>
<keyword evidence="1 3" id="KW-0238">DNA-binding</keyword>
<keyword evidence="7" id="KW-1185">Reference proteome</keyword>
<keyword evidence="3" id="KW-0234">DNA repair</keyword>
<dbReference type="Gene3D" id="2.40.290.10">
    <property type="match status" value="1"/>
</dbReference>
<dbReference type="Proteomes" id="UP001432075">
    <property type="component" value="Chromosome"/>
</dbReference>
<dbReference type="PANTHER" id="PTHR41251:SF1">
    <property type="entry name" value="NON-HOMOLOGOUS END JOINING PROTEIN KU"/>
    <property type="match status" value="1"/>
</dbReference>
<reference evidence="6" key="1">
    <citation type="submission" date="2022-10" db="EMBL/GenBank/DDBJ databases">
        <title>The complete genomes of actinobacterial strains from the NBC collection.</title>
        <authorList>
            <person name="Joergensen T.S."/>
            <person name="Alvarez Arevalo M."/>
            <person name="Sterndorff E.B."/>
            <person name="Faurdal D."/>
            <person name="Vuksanovic O."/>
            <person name="Mourched A.-S."/>
            <person name="Charusanti P."/>
            <person name="Shaw S."/>
            <person name="Blin K."/>
            <person name="Weber T."/>
        </authorList>
    </citation>
    <scope>NUCLEOTIDE SEQUENCE</scope>
    <source>
        <strain evidence="6">NBC_00283</strain>
    </source>
</reference>
<feature type="domain" description="Ku" evidence="5">
    <location>
        <begin position="52"/>
        <end position="181"/>
    </location>
</feature>
<dbReference type="InterPro" id="IPR016194">
    <property type="entry name" value="SPOC-like_C_dom_sf"/>
</dbReference>
<name>A0ABZ1RID4_9ACTN</name>
<comment type="similarity">
    <text evidence="3">Belongs to the prokaryotic Ku family.</text>
</comment>
<evidence type="ECO:0000256" key="4">
    <source>
        <dbReference type="SAM" id="MobiDB-lite"/>
    </source>
</evidence>
<keyword evidence="2 3" id="KW-0233">DNA recombination</keyword>
<dbReference type="CDD" id="cd00789">
    <property type="entry name" value="KU_like"/>
    <property type="match status" value="1"/>
</dbReference>
<evidence type="ECO:0000259" key="5">
    <source>
        <dbReference type="SMART" id="SM00559"/>
    </source>
</evidence>
<accession>A0ABZ1RID4</accession>
<feature type="compositionally biased region" description="Low complexity" evidence="4">
    <location>
        <begin position="291"/>
        <end position="344"/>
    </location>
</feature>
<evidence type="ECO:0000256" key="1">
    <source>
        <dbReference type="ARBA" id="ARBA00023125"/>
    </source>
</evidence>
<proteinExistence type="inferred from homology"/>
<protein>
    <recommendedName>
        <fullName evidence="3">Non-homologous end joining protein Ku</fullName>
    </recommendedName>
</protein>
<gene>
    <name evidence="3" type="primary">ku</name>
    <name evidence="6" type="ORF">OHU17_12330</name>
</gene>
<dbReference type="HAMAP" id="MF_01875">
    <property type="entry name" value="Prokaryotic_Ku"/>
    <property type="match status" value="1"/>
</dbReference>
<dbReference type="SMART" id="SM00559">
    <property type="entry name" value="Ku78"/>
    <property type="match status" value="1"/>
</dbReference>
<evidence type="ECO:0000313" key="6">
    <source>
        <dbReference type="EMBL" id="WUO46567.1"/>
    </source>
</evidence>
<keyword evidence="3" id="KW-0227">DNA damage</keyword>
<dbReference type="EMBL" id="CP108057">
    <property type="protein sequence ID" value="WUO46567.1"/>
    <property type="molecule type" value="Genomic_DNA"/>
</dbReference>
<evidence type="ECO:0000256" key="2">
    <source>
        <dbReference type="ARBA" id="ARBA00023172"/>
    </source>
</evidence>
<evidence type="ECO:0000256" key="3">
    <source>
        <dbReference type="HAMAP-Rule" id="MF_01875"/>
    </source>
</evidence>
<evidence type="ECO:0000313" key="7">
    <source>
        <dbReference type="Proteomes" id="UP001432075"/>
    </source>
</evidence>